<comment type="caution">
    <text evidence="1">The sequence shown here is derived from an EMBL/GenBank/DDBJ whole genome shotgun (WGS) entry which is preliminary data.</text>
</comment>
<evidence type="ECO:0000313" key="2">
    <source>
        <dbReference type="Proteomes" id="UP001159363"/>
    </source>
</evidence>
<proteinExistence type="predicted"/>
<keyword evidence="2" id="KW-1185">Reference proteome</keyword>
<name>A0ABQ9HSZ7_9NEOP</name>
<protein>
    <submittedName>
        <fullName evidence="1">Uncharacterized protein</fullName>
    </submittedName>
</protein>
<sequence length="125" mass="14367">MKQNLISQLFCEVKESKALKFDLWQECHYTKQIPFDEGSEKRAFKTKNIPVYEVSDIGEAVKDGVEKIFNEKLVHKERGSGWTLPSVNHLQLHINKWNPPLPIISSCIDLPTTIKKKQACSNKLT</sequence>
<accession>A0ABQ9HSZ7</accession>
<evidence type="ECO:0000313" key="1">
    <source>
        <dbReference type="EMBL" id="KAJ8887504.1"/>
    </source>
</evidence>
<dbReference type="EMBL" id="JARBHB010000004">
    <property type="protein sequence ID" value="KAJ8887504.1"/>
    <property type="molecule type" value="Genomic_DNA"/>
</dbReference>
<dbReference type="Proteomes" id="UP001159363">
    <property type="component" value="Chromosome X"/>
</dbReference>
<gene>
    <name evidence="1" type="ORF">PR048_013719</name>
</gene>
<organism evidence="1 2">
    <name type="scientific">Dryococelus australis</name>
    <dbReference type="NCBI Taxonomy" id="614101"/>
    <lineage>
        <taxon>Eukaryota</taxon>
        <taxon>Metazoa</taxon>
        <taxon>Ecdysozoa</taxon>
        <taxon>Arthropoda</taxon>
        <taxon>Hexapoda</taxon>
        <taxon>Insecta</taxon>
        <taxon>Pterygota</taxon>
        <taxon>Neoptera</taxon>
        <taxon>Polyneoptera</taxon>
        <taxon>Phasmatodea</taxon>
        <taxon>Verophasmatodea</taxon>
        <taxon>Anareolatae</taxon>
        <taxon>Phasmatidae</taxon>
        <taxon>Eurycanthinae</taxon>
        <taxon>Dryococelus</taxon>
    </lineage>
</organism>
<reference evidence="1 2" key="1">
    <citation type="submission" date="2023-02" db="EMBL/GenBank/DDBJ databases">
        <title>LHISI_Scaffold_Assembly.</title>
        <authorList>
            <person name="Stuart O.P."/>
            <person name="Cleave R."/>
            <person name="Magrath M.J.L."/>
            <person name="Mikheyev A.S."/>
        </authorList>
    </citation>
    <scope>NUCLEOTIDE SEQUENCE [LARGE SCALE GENOMIC DNA]</scope>
    <source>
        <strain evidence="1">Daus_M_001</strain>
        <tissue evidence="1">Leg muscle</tissue>
    </source>
</reference>